<dbReference type="Gene3D" id="3.10.20.80">
    <property type="entry name" value="Translation initiation factor 3 (IF-3), N-terminal domain"/>
    <property type="match status" value="1"/>
</dbReference>
<evidence type="ECO:0000256" key="4">
    <source>
        <dbReference type="SAM" id="MobiDB-lite"/>
    </source>
</evidence>
<dbReference type="PANTHER" id="PTHR10938:SF0">
    <property type="entry name" value="TRANSLATION INITIATION FACTOR IF-3, MITOCHONDRIAL"/>
    <property type="match status" value="1"/>
</dbReference>
<dbReference type="InterPro" id="IPR036787">
    <property type="entry name" value="T_IF-3_N_sf"/>
</dbReference>
<dbReference type="Proteomes" id="UP001648503">
    <property type="component" value="Unassembled WGS sequence"/>
</dbReference>
<feature type="region of interest" description="Disordered" evidence="4">
    <location>
        <begin position="117"/>
        <end position="152"/>
    </location>
</feature>
<keyword evidence="7" id="KW-1185">Reference proteome</keyword>
<accession>A0ABQ8ETB6</accession>
<keyword evidence="2" id="KW-0396">Initiation factor</keyword>
<sequence>MVAVAVPYRHIYSHRGTAPWLLLLRRLSPTSVLQRSTPGTNSSHVRHLSCCLHCEPLLKPLLLKSIQISLSQQLHRHSQSWLQSNRSLRTVLPCHSWTRYSIGLGIPSQAAFHSSAHSMAAALPTRKPSRATGPSSSNRSTTQSTSSANSKIPLKNHNITAAEVLVISATGESLGVQPILQAMKMFDQALNDLVVVSSTQTPPVCRIIPKKKPGMPKPAAPLVSLQKNKAPSDLANAESADTHRNLNADSGTTKGLAKKRTGAAPVKELEINSTITAHDLQTKMKKGSELLRKGCHLRLSVVERGNRQSAVLVRSVIKTLEDAGKLLNAPTMANKKTLFMLVPIDTSR</sequence>
<dbReference type="EMBL" id="JAFCIX010000575">
    <property type="protein sequence ID" value="KAH6586126.1"/>
    <property type="molecule type" value="Genomic_DNA"/>
</dbReference>
<dbReference type="PANTHER" id="PTHR10938">
    <property type="entry name" value="TRANSLATION INITIATION FACTOR IF-3"/>
    <property type="match status" value="1"/>
</dbReference>
<dbReference type="InterPro" id="IPR019814">
    <property type="entry name" value="Translation_initiation_fac_3_N"/>
</dbReference>
<comment type="caution">
    <text evidence="6">The sequence shown here is derived from an EMBL/GenBank/DDBJ whole genome shotgun (WGS) entry which is preliminary data.</text>
</comment>
<reference evidence="6 7" key="1">
    <citation type="submission" date="2021-02" db="EMBL/GenBank/DDBJ databases">
        <title>Variation within the Batrachochytrium salamandrivorans European outbreak.</title>
        <authorList>
            <person name="Kelly M."/>
            <person name="Pasmans F."/>
            <person name="Shea T.P."/>
            <person name="Munoz J.F."/>
            <person name="Carranza S."/>
            <person name="Cuomo C.A."/>
            <person name="Martel A."/>
        </authorList>
    </citation>
    <scope>NUCLEOTIDE SEQUENCE [LARGE SCALE GENOMIC DNA]</scope>
    <source>
        <strain evidence="6 7">AMFP18/2</strain>
    </source>
</reference>
<evidence type="ECO:0000256" key="2">
    <source>
        <dbReference type="ARBA" id="ARBA00022540"/>
    </source>
</evidence>
<dbReference type="Gene3D" id="3.30.110.10">
    <property type="entry name" value="Translation initiation factor 3 (IF-3), C-terminal domain"/>
    <property type="match status" value="1"/>
</dbReference>
<evidence type="ECO:0000313" key="7">
    <source>
        <dbReference type="Proteomes" id="UP001648503"/>
    </source>
</evidence>
<dbReference type="InterPro" id="IPR001288">
    <property type="entry name" value="Translation_initiation_fac_3"/>
</dbReference>
<evidence type="ECO:0000259" key="5">
    <source>
        <dbReference type="Pfam" id="PF05198"/>
    </source>
</evidence>
<protein>
    <recommendedName>
        <fullName evidence="5">Translation initiation factor 3 N-terminal domain-containing protein</fullName>
    </recommendedName>
</protein>
<evidence type="ECO:0000256" key="1">
    <source>
        <dbReference type="ARBA" id="ARBA00005439"/>
    </source>
</evidence>
<dbReference type="SUPFAM" id="SSF54364">
    <property type="entry name" value="Translation initiation factor IF3, N-terminal domain"/>
    <property type="match status" value="1"/>
</dbReference>
<feature type="domain" description="Translation initiation factor 3 N-terminal" evidence="5">
    <location>
        <begin position="156"/>
        <end position="212"/>
    </location>
</feature>
<gene>
    <name evidence="6" type="ORF">BASA50_000592</name>
</gene>
<evidence type="ECO:0000313" key="6">
    <source>
        <dbReference type="EMBL" id="KAH6586126.1"/>
    </source>
</evidence>
<organism evidence="6 7">
    <name type="scientific">Batrachochytrium salamandrivorans</name>
    <dbReference type="NCBI Taxonomy" id="1357716"/>
    <lineage>
        <taxon>Eukaryota</taxon>
        <taxon>Fungi</taxon>
        <taxon>Fungi incertae sedis</taxon>
        <taxon>Chytridiomycota</taxon>
        <taxon>Chytridiomycota incertae sedis</taxon>
        <taxon>Chytridiomycetes</taxon>
        <taxon>Rhizophydiales</taxon>
        <taxon>Rhizophydiales incertae sedis</taxon>
        <taxon>Batrachochytrium</taxon>
    </lineage>
</organism>
<feature type="region of interest" description="Disordered" evidence="4">
    <location>
        <begin position="234"/>
        <end position="262"/>
    </location>
</feature>
<name>A0ABQ8ETB6_9FUNG</name>
<comment type="similarity">
    <text evidence="1">Belongs to the IF-3 family.</text>
</comment>
<feature type="compositionally biased region" description="Low complexity" evidence="4">
    <location>
        <begin position="135"/>
        <end position="150"/>
    </location>
</feature>
<keyword evidence="3" id="KW-0648">Protein biosynthesis</keyword>
<dbReference type="SUPFAM" id="SSF55200">
    <property type="entry name" value="Translation initiation factor IF3, C-terminal domain"/>
    <property type="match status" value="1"/>
</dbReference>
<dbReference type="InterPro" id="IPR036788">
    <property type="entry name" value="T_IF-3_C_sf"/>
</dbReference>
<dbReference type="Pfam" id="PF05198">
    <property type="entry name" value="IF3_N"/>
    <property type="match status" value="1"/>
</dbReference>
<proteinExistence type="inferred from homology"/>
<evidence type="ECO:0000256" key="3">
    <source>
        <dbReference type="ARBA" id="ARBA00022917"/>
    </source>
</evidence>